<evidence type="ECO:0000313" key="3">
    <source>
        <dbReference type="Proteomes" id="UP000314294"/>
    </source>
</evidence>
<accession>A0A4Z2IRS6</accession>
<evidence type="ECO:0000256" key="1">
    <source>
        <dbReference type="SAM" id="MobiDB-lite"/>
    </source>
</evidence>
<name>A0A4Z2IRS6_9TELE</name>
<gene>
    <name evidence="2" type="ORF">EYF80_009245</name>
</gene>
<reference evidence="2 3" key="1">
    <citation type="submission" date="2019-03" db="EMBL/GenBank/DDBJ databases">
        <title>First draft genome of Liparis tanakae, snailfish: a comprehensive survey of snailfish specific genes.</title>
        <authorList>
            <person name="Kim W."/>
            <person name="Song I."/>
            <person name="Jeong J.-H."/>
            <person name="Kim D."/>
            <person name="Kim S."/>
            <person name="Ryu S."/>
            <person name="Song J.Y."/>
            <person name="Lee S.K."/>
        </authorList>
    </citation>
    <scope>NUCLEOTIDE SEQUENCE [LARGE SCALE GENOMIC DNA]</scope>
    <source>
        <tissue evidence="2">Muscle</tissue>
    </source>
</reference>
<dbReference type="EMBL" id="SRLO01000054">
    <property type="protein sequence ID" value="TNN80506.1"/>
    <property type="molecule type" value="Genomic_DNA"/>
</dbReference>
<sequence>MTQVAPTQSGHSSLFTMPCTWWSGKHQINQSTWSMLADEMVSLHRARTHWGLWGESALLDTSSEEGQIFFLAAELISQLIAAAAGSAHRQPQRAVQPRHLQLSRHEGPCGPDQMFQAAHFPTLSLMEYSWATRHPGTAQHPGSLSLPSVEPKRVCGNLQETAARPRPDLKGYGQLARHGQVCTRERKEGQEKATEKGGDE</sequence>
<feature type="region of interest" description="Disordered" evidence="1">
    <location>
        <begin position="158"/>
        <end position="200"/>
    </location>
</feature>
<feature type="compositionally biased region" description="Basic and acidic residues" evidence="1">
    <location>
        <begin position="183"/>
        <end position="200"/>
    </location>
</feature>
<keyword evidence="3" id="KW-1185">Reference proteome</keyword>
<comment type="caution">
    <text evidence="2">The sequence shown here is derived from an EMBL/GenBank/DDBJ whole genome shotgun (WGS) entry which is preliminary data.</text>
</comment>
<organism evidence="2 3">
    <name type="scientific">Liparis tanakae</name>
    <name type="common">Tanaka's snailfish</name>
    <dbReference type="NCBI Taxonomy" id="230148"/>
    <lineage>
        <taxon>Eukaryota</taxon>
        <taxon>Metazoa</taxon>
        <taxon>Chordata</taxon>
        <taxon>Craniata</taxon>
        <taxon>Vertebrata</taxon>
        <taxon>Euteleostomi</taxon>
        <taxon>Actinopterygii</taxon>
        <taxon>Neopterygii</taxon>
        <taxon>Teleostei</taxon>
        <taxon>Neoteleostei</taxon>
        <taxon>Acanthomorphata</taxon>
        <taxon>Eupercaria</taxon>
        <taxon>Perciformes</taxon>
        <taxon>Cottioidei</taxon>
        <taxon>Cottales</taxon>
        <taxon>Liparidae</taxon>
        <taxon>Liparis</taxon>
    </lineage>
</organism>
<evidence type="ECO:0000313" key="2">
    <source>
        <dbReference type="EMBL" id="TNN80506.1"/>
    </source>
</evidence>
<dbReference type="AlphaFoldDB" id="A0A4Z2IRS6"/>
<proteinExistence type="predicted"/>
<protein>
    <submittedName>
        <fullName evidence="2">Uncharacterized protein</fullName>
    </submittedName>
</protein>
<dbReference type="Proteomes" id="UP000314294">
    <property type="component" value="Unassembled WGS sequence"/>
</dbReference>